<name>A0ABR0FEN0_9PEZI</name>
<keyword evidence="3" id="KW-1185">Reference proteome</keyword>
<feature type="region of interest" description="Disordered" evidence="1">
    <location>
        <begin position="41"/>
        <end position="67"/>
    </location>
</feature>
<accession>A0ABR0FEN0</accession>
<dbReference type="GeneID" id="87899401"/>
<protein>
    <submittedName>
        <fullName evidence="2">Uncharacterized protein</fullName>
    </submittedName>
</protein>
<dbReference type="RefSeq" id="XP_062731205.1">
    <property type="nucleotide sequence ID" value="XM_062879919.1"/>
</dbReference>
<dbReference type="Proteomes" id="UP001322138">
    <property type="component" value="Unassembled WGS sequence"/>
</dbReference>
<evidence type="ECO:0000313" key="2">
    <source>
        <dbReference type="EMBL" id="KAK4642229.1"/>
    </source>
</evidence>
<evidence type="ECO:0000256" key="1">
    <source>
        <dbReference type="SAM" id="MobiDB-lite"/>
    </source>
</evidence>
<evidence type="ECO:0000313" key="3">
    <source>
        <dbReference type="Proteomes" id="UP001322138"/>
    </source>
</evidence>
<organism evidence="2 3">
    <name type="scientific">Podospora bellae-mahoneyi</name>
    <dbReference type="NCBI Taxonomy" id="2093777"/>
    <lineage>
        <taxon>Eukaryota</taxon>
        <taxon>Fungi</taxon>
        <taxon>Dikarya</taxon>
        <taxon>Ascomycota</taxon>
        <taxon>Pezizomycotina</taxon>
        <taxon>Sordariomycetes</taxon>
        <taxon>Sordariomycetidae</taxon>
        <taxon>Sordariales</taxon>
        <taxon>Podosporaceae</taxon>
        <taxon>Podospora</taxon>
    </lineage>
</organism>
<proteinExistence type="predicted"/>
<sequence length="88" mass="9472">MSKKKKRKKRLGFWQRSREYILGSGGQCAAAFTRTGQVKFWGGGPPTGRATSRATKQAGPGDDGSSKWAKMLVGDQASRAIKPCGGRQ</sequence>
<reference evidence="2 3" key="1">
    <citation type="journal article" date="2023" name="bioRxiv">
        <title>High-quality genome assemblies of four members of thePodospora anserinaspecies complex.</title>
        <authorList>
            <person name="Ament-Velasquez S.L."/>
            <person name="Vogan A.A."/>
            <person name="Wallerman O."/>
            <person name="Hartmann F."/>
            <person name="Gautier V."/>
            <person name="Silar P."/>
            <person name="Giraud T."/>
            <person name="Johannesson H."/>
        </authorList>
    </citation>
    <scope>NUCLEOTIDE SEQUENCE [LARGE SCALE GENOMIC DNA]</scope>
    <source>
        <strain evidence="2 3">CBS 112042</strain>
    </source>
</reference>
<gene>
    <name evidence="2" type="ORF">QC761_506990</name>
</gene>
<comment type="caution">
    <text evidence="2">The sequence shown here is derived from an EMBL/GenBank/DDBJ whole genome shotgun (WGS) entry which is preliminary data.</text>
</comment>
<dbReference type="EMBL" id="JAFFGZ010000007">
    <property type="protein sequence ID" value="KAK4642229.1"/>
    <property type="molecule type" value="Genomic_DNA"/>
</dbReference>